<keyword evidence="3" id="KW-0804">Transcription</keyword>
<dbReference type="InterPro" id="IPR018060">
    <property type="entry name" value="HTH_AraC"/>
</dbReference>
<evidence type="ECO:0000256" key="2">
    <source>
        <dbReference type="ARBA" id="ARBA00023125"/>
    </source>
</evidence>
<evidence type="ECO:0000259" key="5">
    <source>
        <dbReference type="PROSITE" id="PS01124"/>
    </source>
</evidence>
<dbReference type="Pfam" id="PF12833">
    <property type="entry name" value="HTH_18"/>
    <property type="match status" value="1"/>
</dbReference>
<evidence type="ECO:0000256" key="1">
    <source>
        <dbReference type="ARBA" id="ARBA00023015"/>
    </source>
</evidence>
<comment type="caution">
    <text evidence="6">The sequence shown here is derived from an EMBL/GenBank/DDBJ whole genome shotgun (WGS) entry which is preliminary data.</text>
</comment>
<keyword evidence="2" id="KW-0238">DNA-binding</keyword>
<dbReference type="PANTHER" id="PTHR43280:SF2">
    <property type="entry name" value="HTH-TYPE TRANSCRIPTIONAL REGULATOR EXSA"/>
    <property type="match status" value="1"/>
</dbReference>
<sequence>MEEDLPQLKNKNPKKNDQAKGTNGPTVEHQSRVFQDARCHRYRIHNDIERNGSYRVKYPHFFMLFMLEGRIAMQTEAEEQYDIKAGESLCTYHNQGDYKLRVYPGEVEAVTLVFQPQILIHKEDNQLLFPSIYPVIEAMIKNLQGIKSLPAVRIRARTRKTIETLFHLNLDDKNKLNNKINHLILQLVSQHHEDLSNLLSSPALSAPILMKIYIDENLHNPNLQVRQLTDQFIGSARTLQRKFQEAYGSTIKSYITAKRMEKALQLLKERVPVNEVLPQVGYIDQHSFSVQFKKYHGFSPSAVS</sequence>
<feature type="domain" description="HTH araC/xylS-type" evidence="5">
    <location>
        <begin position="208"/>
        <end position="304"/>
    </location>
</feature>
<dbReference type="EMBL" id="JBHLWO010000002">
    <property type="protein sequence ID" value="MFC0320215.1"/>
    <property type="molecule type" value="Genomic_DNA"/>
</dbReference>
<dbReference type="RefSeq" id="WP_149105890.1">
    <property type="nucleotide sequence ID" value="NZ_JBHLWO010000002.1"/>
</dbReference>
<reference evidence="6 7" key="1">
    <citation type="submission" date="2024-09" db="EMBL/GenBank/DDBJ databases">
        <authorList>
            <person name="Sun Q."/>
            <person name="Mori K."/>
        </authorList>
    </citation>
    <scope>NUCLEOTIDE SEQUENCE [LARGE SCALE GENOMIC DNA]</scope>
    <source>
        <strain evidence="6 7">CCM 7765</strain>
    </source>
</reference>
<evidence type="ECO:0000256" key="4">
    <source>
        <dbReference type="SAM" id="MobiDB-lite"/>
    </source>
</evidence>
<name>A0ABV6HQ39_9SPHI</name>
<dbReference type="Gene3D" id="1.10.10.60">
    <property type="entry name" value="Homeodomain-like"/>
    <property type="match status" value="1"/>
</dbReference>
<feature type="region of interest" description="Disordered" evidence="4">
    <location>
        <begin position="1"/>
        <end position="29"/>
    </location>
</feature>
<evidence type="ECO:0000313" key="6">
    <source>
        <dbReference type="EMBL" id="MFC0320215.1"/>
    </source>
</evidence>
<keyword evidence="7" id="KW-1185">Reference proteome</keyword>
<dbReference type="PROSITE" id="PS01124">
    <property type="entry name" value="HTH_ARAC_FAMILY_2"/>
    <property type="match status" value="1"/>
</dbReference>
<accession>A0ABV6HQ39</accession>
<keyword evidence="1" id="KW-0805">Transcription regulation</keyword>
<dbReference type="InterPro" id="IPR009057">
    <property type="entry name" value="Homeodomain-like_sf"/>
</dbReference>
<dbReference type="SUPFAM" id="SSF46689">
    <property type="entry name" value="Homeodomain-like"/>
    <property type="match status" value="1"/>
</dbReference>
<evidence type="ECO:0000256" key="3">
    <source>
        <dbReference type="ARBA" id="ARBA00023163"/>
    </source>
</evidence>
<dbReference type="SMART" id="SM00342">
    <property type="entry name" value="HTH_ARAC"/>
    <property type="match status" value="1"/>
</dbReference>
<evidence type="ECO:0000313" key="7">
    <source>
        <dbReference type="Proteomes" id="UP001589774"/>
    </source>
</evidence>
<dbReference type="Proteomes" id="UP001589774">
    <property type="component" value="Unassembled WGS sequence"/>
</dbReference>
<proteinExistence type="predicted"/>
<dbReference type="PANTHER" id="PTHR43280">
    <property type="entry name" value="ARAC-FAMILY TRANSCRIPTIONAL REGULATOR"/>
    <property type="match status" value="1"/>
</dbReference>
<gene>
    <name evidence="6" type="ORF">ACFFI0_17955</name>
</gene>
<protein>
    <submittedName>
        <fullName evidence="6">Helix-turn-helix transcriptional regulator</fullName>
    </submittedName>
</protein>
<organism evidence="6 7">
    <name type="scientific">Olivibacter oleidegradans</name>
    <dbReference type="NCBI Taxonomy" id="760123"/>
    <lineage>
        <taxon>Bacteria</taxon>
        <taxon>Pseudomonadati</taxon>
        <taxon>Bacteroidota</taxon>
        <taxon>Sphingobacteriia</taxon>
        <taxon>Sphingobacteriales</taxon>
        <taxon>Sphingobacteriaceae</taxon>
        <taxon>Olivibacter</taxon>
    </lineage>
</organism>